<sequence>MCESALGKKSKNSPQEISIGQDCNHITDVVHEISHALGVIHEMNRPDRDKYITIIDKNVNPSISSSFESRFSNETLTYNLKYDYGSAMHYDRIAGSTSGKDIVTVPKDIHYLKTIGQRSEIGFNDIKQLNLHYCKEKCNNTLPCKVKGYPNPHKCTECKCPRFYTGRYCDRLLPSDSTCGKRKLIANIQPETFTMEGKKSCYIQILAPVGFKVRLEITEALFEESFVCEPGTGLEVKYYKDKSVSGAVFCGNVTNNVIFSEGQSV</sequence>
<dbReference type="WBParaSite" id="PTRK_0000126000.1">
    <property type="protein sequence ID" value="PTRK_0000126000.1"/>
    <property type="gene ID" value="PTRK_0000126000"/>
</dbReference>
<evidence type="ECO:0000256" key="5">
    <source>
        <dbReference type="ARBA" id="ARBA00023049"/>
    </source>
</evidence>
<dbReference type="AlphaFoldDB" id="A0A0N4Z2X7"/>
<evidence type="ECO:0000256" key="1">
    <source>
        <dbReference type="ARBA" id="ARBA00022670"/>
    </source>
</evidence>
<evidence type="ECO:0000256" key="3">
    <source>
        <dbReference type="ARBA" id="ARBA00022801"/>
    </source>
</evidence>
<dbReference type="EC" id="3.4.24.-" evidence="7"/>
<evidence type="ECO:0000256" key="6">
    <source>
        <dbReference type="PROSITE-ProRule" id="PRU01211"/>
    </source>
</evidence>
<feature type="active site" evidence="6">
    <location>
        <position position="32"/>
    </location>
</feature>
<feature type="binding site" evidence="6">
    <location>
        <position position="31"/>
    </location>
    <ligand>
        <name>Zn(2+)</name>
        <dbReference type="ChEBI" id="CHEBI:29105"/>
        <note>catalytic</note>
    </ligand>
</feature>
<keyword evidence="2 6" id="KW-0479">Metal-binding</keyword>
<keyword evidence="9" id="KW-1185">Reference proteome</keyword>
<proteinExistence type="predicted"/>
<keyword evidence="4 6" id="KW-0862">Zinc</keyword>
<dbReference type="Gene3D" id="3.40.390.10">
    <property type="entry name" value="Collagenase (Catalytic Domain)"/>
    <property type="match status" value="1"/>
</dbReference>
<keyword evidence="1 6" id="KW-0645">Protease</keyword>
<feature type="domain" description="Peptidase M12A" evidence="8">
    <location>
        <begin position="1"/>
        <end position="135"/>
    </location>
</feature>
<accession>A0A0N4Z2X7</accession>
<dbReference type="SUPFAM" id="SSF55486">
    <property type="entry name" value="Metalloproteases ('zincins'), catalytic domain"/>
    <property type="match status" value="1"/>
</dbReference>
<feature type="binding site" evidence="6">
    <location>
        <position position="41"/>
    </location>
    <ligand>
        <name>Zn(2+)</name>
        <dbReference type="ChEBI" id="CHEBI:29105"/>
        <note>catalytic</note>
    </ligand>
</feature>
<evidence type="ECO:0000256" key="2">
    <source>
        <dbReference type="ARBA" id="ARBA00022723"/>
    </source>
</evidence>
<name>A0A0N4Z2X7_PARTI</name>
<dbReference type="PROSITE" id="PS51864">
    <property type="entry name" value="ASTACIN"/>
    <property type="match status" value="1"/>
</dbReference>
<evidence type="ECO:0000313" key="9">
    <source>
        <dbReference type="Proteomes" id="UP000038045"/>
    </source>
</evidence>
<dbReference type="InterPro" id="IPR024079">
    <property type="entry name" value="MetalloPept_cat_dom_sf"/>
</dbReference>
<feature type="binding site" evidence="6">
    <location>
        <position position="35"/>
    </location>
    <ligand>
        <name>Zn(2+)</name>
        <dbReference type="ChEBI" id="CHEBI:29105"/>
        <note>catalytic</note>
    </ligand>
</feature>
<dbReference type="Proteomes" id="UP000038045">
    <property type="component" value="Unplaced"/>
</dbReference>
<dbReference type="GO" id="GO:0006508">
    <property type="term" value="P:proteolysis"/>
    <property type="evidence" value="ECO:0007669"/>
    <property type="project" value="UniProtKB-KW"/>
</dbReference>
<keyword evidence="3 6" id="KW-0378">Hydrolase</keyword>
<evidence type="ECO:0000259" key="8">
    <source>
        <dbReference type="PROSITE" id="PS51864"/>
    </source>
</evidence>
<dbReference type="Pfam" id="PF01400">
    <property type="entry name" value="Astacin"/>
    <property type="match status" value="1"/>
</dbReference>
<evidence type="ECO:0000313" key="10">
    <source>
        <dbReference type="WBParaSite" id="PTRK_0000126000.1"/>
    </source>
</evidence>
<dbReference type="PRINTS" id="PR00480">
    <property type="entry name" value="ASTACIN"/>
</dbReference>
<dbReference type="GO" id="GO:0008270">
    <property type="term" value="F:zinc ion binding"/>
    <property type="evidence" value="ECO:0007669"/>
    <property type="project" value="UniProtKB-UniRule"/>
</dbReference>
<protein>
    <recommendedName>
        <fullName evidence="7">Metalloendopeptidase</fullName>
        <ecNumber evidence="7">3.4.24.-</ecNumber>
    </recommendedName>
</protein>
<comment type="caution">
    <text evidence="6">Lacks conserved residue(s) required for the propagation of feature annotation.</text>
</comment>
<reference evidence="10" key="1">
    <citation type="submission" date="2017-02" db="UniProtKB">
        <authorList>
            <consortium name="WormBaseParasite"/>
        </authorList>
    </citation>
    <scope>IDENTIFICATION</scope>
</reference>
<evidence type="ECO:0000256" key="7">
    <source>
        <dbReference type="RuleBase" id="RU361183"/>
    </source>
</evidence>
<dbReference type="PANTHER" id="PTHR10127:SF780">
    <property type="entry name" value="METALLOENDOPEPTIDASE"/>
    <property type="match status" value="1"/>
</dbReference>
<evidence type="ECO:0000256" key="4">
    <source>
        <dbReference type="ARBA" id="ARBA00022833"/>
    </source>
</evidence>
<organism evidence="9 10">
    <name type="scientific">Parastrongyloides trichosuri</name>
    <name type="common">Possum-specific nematode worm</name>
    <dbReference type="NCBI Taxonomy" id="131310"/>
    <lineage>
        <taxon>Eukaryota</taxon>
        <taxon>Metazoa</taxon>
        <taxon>Ecdysozoa</taxon>
        <taxon>Nematoda</taxon>
        <taxon>Chromadorea</taxon>
        <taxon>Rhabditida</taxon>
        <taxon>Tylenchina</taxon>
        <taxon>Panagrolaimomorpha</taxon>
        <taxon>Strongyloidoidea</taxon>
        <taxon>Strongyloididae</taxon>
        <taxon>Parastrongyloides</taxon>
    </lineage>
</organism>
<keyword evidence="5 6" id="KW-0482">Metalloprotease</keyword>
<comment type="cofactor">
    <cofactor evidence="6 7">
        <name>Zn(2+)</name>
        <dbReference type="ChEBI" id="CHEBI:29105"/>
    </cofactor>
    <text evidence="6 7">Binds 1 zinc ion per subunit.</text>
</comment>
<dbReference type="InterPro" id="IPR001506">
    <property type="entry name" value="Peptidase_M12A"/>
</dbReference>
<dbReference type="GO" id="GO:0004222">
    <property type="term" value="F:metalloendopeptidase activity"/>
    <property type="evidence" value="ECO:0007669"/>
    <property type="project" value="UniProtKB-UniRule"/>
</dbReference>
<dbReference type="PANTHER" id="PTHR10127">
    <property type="entry name" value="DISCOIDIN, CUB, EGF, LAMININ , AND ZINC METALLOPROTEASE DOMAIN CONTAINING"/>
    <property type="match status" value="1"/>
</dbReference>